<sequence length="876" mass="98066">MNNPAQKKQDSLELLNNTSCENASHIVTQNDWLEQQLDSSGIDNSLLREQFQPCNEGFTVQGVDLDGKPNRDSWQIRLRTPGEDGAKYKTKGKQGNDHGVYDAFFPAGTLGDFPVLEDNHEGFFDGLTRRDYKEAVVLSLGQFLTKYPSFPIIITEGAKKACSGLQSGYITLSIPGCSMWHKPKSPELIPMLNALCVKGRPVYVALDADFRDKDQVRAEISQMAKALTSKGCNVKIAVWDINQGKGMDDFIVNGGNFDEVIKTAMAIATWEKQFCNNRTQVTERKPGKDITPAQFAQELAVETPNLWRFHNEQKTWREWNGKYWEAIPQEKVGDYIYHKVKHQIRGNAWVKDCQALLERELRHWQWMPQSQTVRAFSNGVVDMETLELTPHNPIHYNTSVIDRDWWQPTGEPIKDPLEALKQYCPHIYEAWHYAMGGDERKILKLLAVCHGVLTWRFSTLQKFIHLIGRPGTGKGTFSRILTALVGGENTKSSKLAKLGNDYDIAHWIASQLVILPDEGAKVSDAVLDNLKSLTGGDSISYRQIYGSVASSPFYGTLLMISNDPLFRGETGALKRRLCLIEFDTPIPNRSHLAEKLMMREISQLTYCALSMPSHKADEVINGLGEYEIPEFQSKQWELETAENSVADFLDTELIPSPGYRLAVKAIYDGYNQFCSDTGQKPVAMNKFSSRLLTASDFVGWDVEKGKDRNGAYLVGVDLREELKHKDIPTPSEVFEQAEKVSSPVLSSQPSHPDGVRVSVVTPIVTQPSQEPSQPSQEGDDHGAVEQLSLLKPECDDTCDDTVMVDVMAGMSTQQGCDGCDDTLPTFSVGMKVGVKELDDDELEGVLLHYKDGEWGVNFPGLGDDTYNYSPDELEPR</sequence>
<dbReference type="SUPFAM" id="SSF52540">
    <property type="entry name" value="P-loop containing nucleoside triphosphate hydrolases"/>
    <property type="match status" value="1"/>
</dbReference>
<dbReference type="Proteomes" id="UP001235303">
    <property type="component" value="Unassembled WGS sequence"/>
</dbReference>
<dbReference type="InterPro" id="IPR024385">
    <property type="entry name" value="DUF3854"/>
</dbReference>
<organism evidence="5 6">
    <name type="scientific">Roseofilum acuticapitatum BLCC-M154</name>
    <dbReference type="NCBI Taxonomy" id="3022444"/>
    <lineage>
        <taxon>Bacteria</taxon>
        <taxon>Bacillati</taxon>
        <taxon>Cyanobacteriota</taxon>
        <taxon>Cyanophyceae</taxon>
        <taxon>Desertifilales</taxon>
        <taxon>Desertifilaceae</taxon>
        <taxon>Roseofilum</taxon>
        <taxon>Roseofilum acuticapitatum</taxon>
    </lineage>
</organism>
<dbReference type="Gene3D" id="3.40.50.300">
    <property type="entry name" value="P-loop containing nucleotide triphosphate hydrolases"/>
    <property type="match status" value="1"/>
</dbReference>
<dbReference type="InterPro" id="IPR014015">
    <property type="entry name" value="Helicase_SF3_DNA-vir"/>
</dbReference>
<evidence type="ECO:0000259" key="4">
    <source>
        <dbReference type="PROSITE" id="PS51206"/>
    </source>
</evidence>
<evidence type="ECO:0000313" key="5">
    <source>
        <dbReference type="EMBL" id="MDJ1171330.1"/>
    </source>
</evidence>
<dbReference type="PANTHER" id="PTHR35372:SF2">
    <property type="entry name" value="SF3 HELICASE DOMAIN-CONTAINING PROTEIN"/>
    <property type="match status" value="1"/>
</dbReference>
<evidence type="ECO:0000313" key="6">
    <source>
        <dbReference type="Proteomes" id="UP001235303"/>
    </source>
</evidence>
<evidence type="ECO:0000256" key="3">
    <source>
        <dbReference type="ARBA" id="ARBA00022840"/>
    </source>
</evidence>
<dbReference type="CDD" id="cd01029">
    <property type="entry name" value="TOPRIM_primases"/>
    <property type="match status" value="1"/>
</dbReference>
<dbReference type="EMBL" id="JAQOSP010000110">
    <property type="protein sequence ID" value="MDJ1171330.1"/>
    <property type="molecule type" value="Genomic_DNA"/>
</dbReference>
<dbReference type="PANTHER" id="PTHR35372">
    <property type="entry name" value="ATP BINDING PROTEIN-RELATED"/>
    <property type="match status" value="1"/>
</dbReference>
<feature type="domain" description="SF3 helicase" evidence="4">
    <location>
        <begin position="411"/>
        <end position="595"/>
    </location>
</feature>
<reference evidence="5 6" key="1">
    <citation type="submission" date="2023-01" db="EMBL/GenBank/DDBJ databases">
        <title>Novel diversity within Roseofilum (Cyanobacteria; Desertifilaceae) from marine benthic mats with descriptions of four novel species.</title>
        <authorList>
            <person name="Wang Y."/>
            <person name="Berthold D.E."/>
            <person name="Hu J."/>
            <person name="Lefler F.W."/>
            <person name="Laughinghouse H.D. IV."/>
        </authorList>
    </citation>
    <scope>NUCLEOTIDE SEQUENCE [LARGE SCALE GENOMIC DNA]</scope>
    <source>
        <strain evidence="5 6">BLCC-M154</strain>
    </source>
</reference>
<dbReference type="InterPro" id="IPR045455">
    <property type="entry name" value="NrS-1_pol-like_helicase"/>
</dbReference>
<proteinExistence type="predicted"/>
<dbReference type="InterPro" id="IPR034154">
    <property type="entry name" value="TOPRIM_DnaG/twinkle"/>
</dbReference>
<dbReference type="Pfam" id="PF12965">
    <property type="entry name" value="DUF3854"/>
    <property type="match status" value="1"/>
</dbReference>
<accession>A0ABT7AWN5</accession>
<keyword evidence="1" id="KW-0547">Nucleotide-binding</keyword>
<dbReference type="PROSITE" id="PS51206">
    <property type="entry name" value="SF3_HELICASE_1"/>
    <property type="match status" value="1"/>
</dbReference>
<comment type="caution">
    <text evidence="5">The sequence shown here is derived from an EMBL/GenBank/DDBJ whole genome shotgun (WGS) entry which is preliminary data.</text>
</comment>
<name>A0ABT7AWN5_9CYAN</name>
<dbReference type="Pfam" id="PF19263">
    <property type="entry name" value="DUF5906"/>
    <property type="match status" value="1"/>
</dbReference>
<evidence type="ECO:0000256" key="1">
    <source>
        <dbReference type="ARBA" id="ARBA00022741"/>
    </source>
</evidence>
<keyword evidence="6" id="KW-1185">Reference proteome</keyword>
<dbReference type="InterPro" id="IPR027417">
    <property type="entry name" value="P-loop_NTPase"/>
</dbReference>
<evidence type="ECO:0000256" key="2">
    <source>
        <dbReference type="ARBA" id="ARBA00022801"/>
    </source>
</evidence>
<protein>
    <submittedName>
        <fullName evidence="5">DUF3854 domain-containing protein</fullName>
    </submittedName>
</protein>
<dbReference type="InterPro" id="IPR051620">
    <property type="entry name" value="ORF904-like_C"/>
</dbReference>
<gene>
    <name evidence="5" type="ORF">PMG71_18020</name>
</gene>
<keyword evidence="3" id="KW-0067">ATP-binding</keyword>
<dbReference type="RefSeq" id="WP_283755085.1">
    <property type="nucleotide sequence ID" value="NZ_JAQOSP010000110.1"/>
</dbReference>
<keyword evidence="2" id="KW-0378">Hydrolase</keyword>